<dbReference type="PANTHER" id="PTHR43840">
    <property type="entry name" value="MITOCHONDRIAL METAL TRANSPORTER 1-RELATED"/>
    <property type="match status" value="1"/>
</dbReference>
<feature type="transmembrane region" description="Helical" evidence="9">
    <location>
        <begin position="144"/>
        <end position="165"/>
    </location>
</feature>
<feature type="domain" description="Cation efflux protein transmembrane" evidence="10">
    <location>
        <begin position="146"/>
        <end position="335"/>
    </location>
</feature>
<evidence type="ECO:0000313" key="13">
    <source>
        <dbReference type="Proteomes" id="UP000298663"/>
    </source>
</evidence>
<reference evidence="12 13" key="2">
    <citation type="journal article" date="2019" name="G3 (Bethesda)">
        <title>Hybrid Assembly of the Genome of the Entomopathogenic Nematode Steinernema carpocapsae Identifies the X-Chromosome.</title>
        <authorList>
            <person name="Serra L."/>
            <person name="Macchietto M."/>
            <person name="Macias-Munoz A."/>
            <person name="McGill C.J."/>
            <person name="Rodriguez I.M."/>
            <person name="Rodriguez B."/>
            <person name="Murad R."/>
            <person name="Mortazavi A."/>
        </authorList>
    </citation>
    <scope>NUCLEOTIDE SEQUENCE [LARGE SCALE GENOMIC DNA]</scope>
    <source>
        <strain evidence="12 13">ALL</strain>
    </source>
</reference>
<feature type="transmembrane region" description="Helical" evidence="9">
    <location>
        <begin position="311"/>
        <end position="329"/>
    </location>
</feature>
<keyword evidence="4 9" id="KW-0812">Transmembrane</keyword>
<feature type="region of interest" description="Disordered" evidence="8">
    <location>
        <begin position="70"/>
        <end position="89"/>
    </location>
</feature>
<dbReference type="InterPro" id="IPR027469">
    <property type="entry name" value="Cation_efflux_TMD_sf"/>
</dbReference>
<evidence type="ECO:0000256" key="4">
    <source>
        <dbReference type="ARBA" id="ARBA00022692"/>
    </source>
</evidence>
<dbReference type="InterPro" id="IPR027470">
    <property type="entry name" value="Cation_efflux_CTD"/>
</dbReference>
<evidence type="ECO:0000256" key="9">
    <source>
        <dbReference type="SAM" id="Phobius"/>
    </source>
</evidence>
<evidence type="ECO:0000256" key="8">
    <source>
        <dbReference type="SAM" id="MobiDB-lite"/>
    </source>
</evidence>
<dbReference type="InterPro" id="IPR036837">
    <property type="entry name" value="Cation_efflux_CTD_sf"/>
</dbReference>
<evidence type="ECO:0000256" key="1">
    <source>
        <dbReference type="ARBA" id="ARBA00004127"/>
    </source>
</evidence>
<evidence type="ECO:0000259" key="10">
    <source>
        <dbReference type="Pfam" id="PF01545"/>
    </source>
</evidence>
<dbReference type="OrthoDB" id="78296at2759"/>
<evidence type="ECO:0000256" key="2">
    <source>
        <dbReference type="ARBA" id="ARBA00008873"/>
    </source>
</evidence>
<dbReference type="InterPro" id="IPR058533">
    <property type="entry name" value="Cation_efflux_TM"/>
</dbReference>
<comment type="caution">
    <text evidence="12">The sequence shown here is derived from an EMBL/GenBank/DDBJ whole genome shotgun (WGS) entry which is preliminary data.</text>
</comment>
<dbReference type="PANTHER" id="PTHR43840:SF13">
    <property type="entry name" value="CATION EFFLUX PROTEIN CYTOPLASMIC DOMAIN-CONTAINING PROTEIN"/>
    <property type="match status" value="1"/>
</dbReference>
<dbReference type="NCBIfam" id="TIGR01297">
    <property type="entry name" value="CDF"/>
    <property type="match status" value="1"/>
</dbReference>
<dbReference type="Pfam" id="PF01545">
    <property type="entry name" value="Cation_efflux"/>
    <property type="match status" value="1"/>
</dbReference>
<name>A0A4U5MH07_STECR</name>
<dbReference type="Gene3D" id="3.30.70.1350">
    <property type="entry name" value="Cation efflux protein, cytoplasmic domain"/>
    <property type="match status" value="1"/>
</dbReference>
<comment type="subcellular location">
    <subcellularLocation>
        <location evidence="1">Endomembrane system</location>
        <topology evidence="1">Multi-pass membrane protein</topology>
    </subcellularLocation>
</comment>
<accession>A0A4U5MH07</accession>
<feature type="transmembrane region" description="Helical" evidence="9">
    <location>
        <begin position="213"/>
        <end position="231"/>
    </location>
</feature>
<sequence>MIQNSMVLLGKHEDSSSLLTSEMRIAAGNGAPPSPAPVGKPKKKVSKFYEKQSALAEKFQADKEQIQEFARSRQRVSASVDDEKDSDVLTMPCDRHSVEEQCSCTSSQKPPLVAMYNGSPKKSKQQKPSTPTQNEQIAKARKRLALITLFVNVTLMIIKAVAAYLSGSLSIISSLVDSAVDITSGLVIWLTARAIKKRDPYLYPRGRTRLEPLALILVSVIMGVASLQMIIQSIESIVRDTVDPLIDLPTIVIMVSTIIVKFILVLCCRRYKDDPSIGVLAQDHRNDCVSNTVALLCAYGAHKLWLYLDPVGAIMVSIYIAITWTFTGIEHLVMLSGKSAEPDFINRIINLCIVHDDRIDYIDTVYVYHYGTRFLVEVHIVLDRDMRLETAHDISEDLQINIESLPEVERAFVHCDYEYDHMPQDEHKVV</sequence>
<dbReference type="GO" id="GO:0016020">
    <property type="term" value="C:membrane"/>
    <property type="evidence" value="ECO:0007669"/>
    <property type="project" value="InterPro"/>
</dbReference>
<dbReference type="GO" id="GO:0012505">
    <property type="term" value="C:endomembrane system"/>
    <property type="evidence" value="ECO:0007669"/>
    <property type="project" value="UniProtKB-SubCell"/>
</dbReference>
<evidence type="ECO:0000259" key="11">
    <source>
        <dbReference type="Pfam" id="PF16916"/>
    </source>
</evidence>
<feature type="transmembrane region" description="Helical" evidence="9">
    <location>
        <begin position="251"/>
        <end position="268"/>
    </location>
</feature>
<reference evidence="12 13" key="1">
    <citation type="journal article" date="2015" name="Genome Biol.">
        <title>Comparative genomics of Steinernema reveals deeply conserved gene regulatory networks.</title>
        <authorList>
            <person name="Dillman A.R."/>
            <person name="Macchietto M."/>
            <person name="Porter C.F."/>
            <person name="Rogers A."/>
            <person name="Williams B."/>
            <person name="Antoshechkin I."/>
            <person name="Lee M.M."/>
            <person name="Goodwin Z."/>
            <person name="Lu X."/>
            <person name="Lewis E.E."/>
            <person name="Goodrich-Blair H."/>
            <person name="Stock S.P."/>
            <person name="Adams B.J."/>
            <person name="Sternberg P.W."/>
            <person name="Mortazavi A."/>
        </authorList>
    </citation>
    <scope>NUCLEOTIDE SEQUENCE [LARGE SCALE GENOMIC DNA]</scope>
    <source>
        <strain evidence="12 13">ALL</strain>
    </source>
</reference>
<comment type="similarity">
    <text evidence="2">Belongs to the cation diffusion facilitator (CDF) transporter (TC 2.A.4) family. SLC30A subfamily.</text>
</comment>
<evidence type="ECO:0000313" key="12">
    <source>
        <dbReference type="EMBL" id="TKR68283.1"/>
    </source>
</evidence>
<dbReference type="SUPFAM" id="SSF161111">
    <property type="entry name" value="Cation efflux protein transmembrane domain-like"/>
    <property type="match status" value="1"/>
</dbReference>
<dbReference type="FunFam" id="3.30.70.1350:FF:000001">
    <property type="entry name" value="Metal tolerance protein 11"/>
    <property type="match status" value="1"/>
</dbReference>
<keyword evidence="6" id="KW-0406">Ion transport</keyword>
<keyword evidence="3" id="KW-0813">Transport</keyword>
<dbReference type="Proteomes" id="UP000298663">
    <property type="component" value="Unassembled WGS sequence"/>
</dbReference>
<evidence type="ECO:0000256" key="3">
    <source>
        <dbReference type="ARBA" id="ARBA00022448"/>
    </source>
</evidence>
<dbReference type="InterPro" id="IPR050291">
    <property type="entry name" value="CDF_Transporter"/>
</dbReference>
<feature type="domain" description="Cation efflux protein cytoplasmic" evidence="11">
    <location>
        <begin position="345"/>
        <end position="416"/>
    </location>
</feature>
<dbReference type="FunFam" id="1.20.1510.10:FF:000005">
    <property type="entry name" value="Putative Cation diffusion facilitator 1"/>
    <property type="match status" value="1"/>
</dbReference>
<dbReference type="EMBL" id="AZBU02000008">
    <property type="protein sequence ID" value="TKR68283.1"/>
    <property type="molecule type" value="Genomic_DNA"/>
</dbReference>
<dbReference type="SUPFAM" id="SSF160240">
    <property type="entry name" value="Cation efflux protein cytoplasmic domain-like"/>
    <property type="match status" value="1"/>
</dbReference>
<dbReference type="InterPro" id="IPR002524">
    <property type="entry name" value="Cation_efflux"/>
</dbReference>
<gene>
    <name evidence="12" type="ORF">L596_024284</name>
</gene>
<dbReference type="Gene3D" id="1.20.1510.10">
    <property type="entry name" value="Cation efflux protein transmembrane domain"/>
    <property type="match status" value="1"/>
</dbReference>
<evidence type="ECO:0000256" key="6">
    <source>
        <dbReference type="ARBA" id="ARBA00023065"/>
    </source>
</evidence>
<feature type="region of interest" description="Disordered" evidence="8">
    <location>
        <begin position="116"/>
        <end position="135"/>
    </location>
</feature>
<organism evidence="12 13">
    <name type="scientific">Steinernema carpocapsae</name>
    <name type="common">Entomopathogenic nematode</name>
    <dbReference type="NCBI Taxonomy" id="34508"/>
    <lineage>
        <taxon>Eukaryota</taxon>
        <taxon>Metazoa</taxon>
        <taxon>Ecdysozoa</taxon>
        <taxon>Nematoda</taxon>
        <taxon>Chromadorea</taxon>
        <taxon>Rhabditida</taxon>
        <taxon>Tylenchina</taxon>
        <taxon>Panagrolaimomorpha</taxon>
        <taxon>Strongyloidoidea</taxon>
        <taxon>Steinernematidae</taxon>
        <taxon>Steinernema</taxon>
    </lineage>
</organism>
<evidence type="ECO:0000256" key="7">
    <source>
        <dbReference type="ARBA" id="ARBA00023136"/>
    </source>
</evidence>
<keyword evidence="13" id="KW-1185">Reference proteome</keyword>
<proteinExistence type="inferred from homology"/>
<dbReference type="Pfam" id="PF16916">
    <property type="entry name" value="ZT_dimer"/>
    <property type="match status" value="1"/>
</dbReference>
<feature type="transmembrane region" description="Helical" evidence="9">
    <location>
        <begin position="171"/>
        <end position="192"/>
    </location>
</feature>
<keyword evidence="5 9" id="KW-1133">Transmembrane helix</keyword>
<dbReference type="GO" id="GO:0008324">
    <property type="term" value="F:monoatomic cation transmembrane transporter activity"/>
    <property type="evidence" value="ECO:0007669"/>
    <property type="project" value="InterPro"/>
</dbReference>
<dbReference type="AlphaFoldDB" id="A0A4U5MH07"/>
<keyword evidence="7 9" id="KW-0472">Membrane</keyword>
<dbReference type="STRING" id="34508.A0A4U5MH07"/>
<evidence type="ECO:0000256" key="5">
    <source>
        <dbReference type="ARBA" id="ARBA00022989"/>
    </source>
</evidence>
<protein>
    <submittedName>
        <fullName evidence="12">Uncharacterized protein</fullName>
    </submittedName>
</protein>